<name>A0ABU6IXP2_9ACTN</name>
<evidence type="ECO:0000313" key="2">
    <source>
        <dbReference type="Proteomes" id="UP001343724"/>
    </source>
</evidence>
<protein>
    <submittedName>
        <fullName evidence="1">Uncharacterized protein</fullName>
    </submittedName>
</protein>
<sequence length="81" mass="9251">MRLRDFQRAEEYGVMHCPVRDICPVGMVCGAGSSDWMESGKLMPAVIDFDRGDLLWTDHRFEHHVFVVREGLKPCASPTTR</sequence>
<accession>A0ABU6IXP2</accession>
<dbReference type="EMBL" id="JAYMFH010000003">
    <property type="protein sequence ID" value="MEC4294550.1"/>
    <property type="molecule type" value="Genomic_DNA"/>
</dbReference>
<keyword evidence="2" id="KW-1185">Reference proteome</keyword>
<comment type="caution">
    <text evidence="1">The sequence shown here is derived from an EMBL/GenBank/DDBJ whole genome shotgun (WGS) entry which is preliminary data.</text>
</comment>
<reference evidence="1 2" key="1">
    <citation type="submission" date="2024-01" db="EMBL/GenBank/DDBJ databases">
        <title>novel species in genus Adlercreutzia.</title>
        <authorList>
            <person name="Liu X."/>
        </authorList>
    </citation>
    <scope>NUCLEOTIDE SEQUENCE [LARGE SCALE GENOMIC DNA]</scope>
    <source>
        <strain evidence="1 2">R22</strain>
    </source>
</reference>
<proteinExistence type="predicted"/>
<evidence type="ECO:0000313" key="1">
    <source>
        <dbReference type="EMBL" id="MEC4294550.1"/>
    </source>
</evidence>
<dbReference type="Proteomes" id="UP001343724">
    <property type="component" value="Unassembled WGS sequence"/>
</dbReference>
<dbReference type="RefSeq" id="WP_326454503.1">
    <property type="nucleotide sequence ID" value="NZ_JAYMFH010000003.1"/>
</dbReference>
<organism evidence="1 2">
    <name type="scientific">Adlercreutzia shanghongiae</name>
    <dbReference type="NCBI Taxonomy" id="3111773"/>
    <lineage>
        <taxon>Bacteria</taxon>
        <taxon>Bacillati</taxon>
        <taxon>Actinomycetota</taxon>
        <taxon>Coriobacteriia</taxon>
        <taxon>Eggerthellales</taxon>
        <taxon>Eggerthellaceae</taxon>
        <taxon>Adlercreutzia</taxon>
    </lineage>
</organism>
<gene>
    <name evidence="1" type="ORF">VJ920_04440</name>
</gene>